<feature type="domain" description="MaoC-like" evidence="1">
    <location>
        <begin position="164"/>
        <end position="274"/>
    </location>
</feature>
<dbReference type="InterPro" id="IPR002539">
    <property type="entry name" value="MaoC-like_dom"/>
</dbReference>
<accession>A0A418WHN6</accession>
<reference evidence="3 4" key="1">
    <citation type="submission" date="2018-09" db="EMBL/GenBank/DDBJ databases">
        <authorList>
            <person name="Zhu H."/>
        </authorList>
    </citation>
    <scope>NUCLEOTIDE SEQUENCE [LARGE SCALE GENOMIC DNA]</scope>
    <source>
        <strain evidence="3 4">K1W22B-8</strain>
    </source>
</reference>
<dbReference type="Gene3D" id="3.10.129.10">
    <property type="entry name" value="Hotdog Thioesterase"/>
    <property type="match status" value="1"/>
</dbReference>
<dbReference type="RefSeq" id="WP_119781211.1">
    <property type="nucleotide sequence ID" value="NZ_QYUK01000011.1"/>
</dbReference>
<dbReference type="GO" id="GO:0004300">
    <property type="term" value="F:enoyl-CoA hydratase activity"/>
    <property type="evidence" value="ECO:0007669"/>
    <property type="project" value="TreeGrafter"/>
</dbReference>
<dbReference type="GO" id="GO:0006635">
    <property type="term" value="P:fatty acid beta-oxidation"/>
    <property type="evidence" value="ECO:0007669"/>
    <property type="project" value="TreeGrafter"/>
</dbReference>
<evidence type="ECO:0000259" key="1">
    <source>
        <dbReference type="Pfam" id="PF01575"/>
    </source>
</evidence>
<protein>
    <submittedName>
        <fullName evidence="3">3-alpha,7-alpha, 12-alpha-trihydroxy-5-beta-cholest-24-enoyl-CoA hydratase</fullName>
    </submittedName>
</protein>
<dbReference type="Pfam" id="PF01575">
    <property type="entry name" value="MaoC_dehydratas"/>
    <property type="match status" value="1"/>
</dbReference>
<dbReference type="Proteomes" id="UP000284605">
    <property type="component" value="Unassembled WGS sequence"/>
</dbReference>
<dbReference type="GO" id="GO:0044594">
    <property type="term" value="F:17-beta-hydroxysteroid dehydrogenase (NAD+) activity"/>
    <property type="evidence" value="ECO:0007669"/>
    <property type="project" value="TreeGrafter"/>
</dbReference>
<feature type="domain" description="Peroxisomal multifunctional enzyme type 2-like N-terminal" evidence="2">
    <location>
        <begin position="19"/>
        <end position="146"/>
    </location>
</feature>
<name>A0A418WHN6_9PROT</name>
<dbReference type="PANTHER" id="PTHR13078">
    <property type="entry name" value="PEROXISOMAL MULTIFUNCTIONAL ENZYME TYPE 2-RELATED"/>
    <property type="match status" value="1"/>
</dbReference>
<evidence type="ECO:0000259" key="2">
    <source>
        <dbReference type="Pfam" id="PF22622"/>
    </source>
</evidence>
<comment type="caution">
    <text evidence="3">The sequence shown here is derived from an EMBL/GenBank/DDBJ whole genome shotgun (WGS) entry which is preliminary data.</text>
</comment>
<dbReference type="CDD" id="cd03448">
    <property type="entry name" value="HDE_HSD"/>
    <property type="match status" value="1"/>
</dbReference>
<evidence type="ECO:0000313" key="4">
    <source>
        <dbReference type="Proteomes" id="UP000284605"/>
    </source>
</evidence>
<dbReference type="EMBL" id="QYUK01000011">
    <property type="protein sequence ID" value="RJF89409.1"/>
    <property type="molecule type" value="Genomic_DNA"/>
</dbReference>
<dbReference type="OrthoDB" id="5522043at2"/>
<gene>
    <name evidence="3" type="ORF">D3874_22545</name>
</gene>
<dbReference type="Pfam" id="PF22622">
    <property type="entry name" value="MFE-2_hydrat-2_N"/>
    <property type="match status" value="1"/>
</dbReference>
<dbReference type="GO" id="GO:0003857">
    <property type="term" value="F:(3S)-3-hydroxyacyl-CoA dehydrogenase (NAD+) activity"/>
    <property type="evidence" value="ECO:0007669"/>
    <property type="project" value="TreeGrafter"/>
</dbReference>
<proteinExistence type="predicted"/>
<dbReference type="PANTHER" id="PTHR13078:SF56">
    <property type="entry name" value="PEROXISOMAL MULTIFUNCTIONAL ENZYME TYPE 2"/>
    <property type="match status" value="1"/>
</dbReference>
<dbReference type="AlphaFoldDB" id="A0A418WHN6"/>
<organism evidence="3 4">
    <name type="scientific">Oleomonas cavernae</name>
    <dbReference type="NCBI Taxonomy" id="2320859"/>
    <lineage>
        <taxon>Bacteria</taxon>
        <taxon>Pseudomonadati</taxon>
        <taxon>Pseudomonadota</taxon>
        <taxon>Alphaproteobacteria</taxon>
        <taxon>Acetobacterales</taxon>
        <taxon>Acetobacteraceae</taxon>
        <taxon>Oleomonas</taxon>
    </lineage>
</organism>
<dbReference type="SUPFAM" id="SSF54637">
    <property type="entry name" value="Thioesterase/thiol ester dehydrase-isomerase"/>
    <property type="match status" value="2"/>
</dbReference>
<dbReference type="InterPro" id="IPR054357">
    <property type="entry name" value="MFE-2_N"/>
</dbReference>
<dbReference type="InterPro" id="IPR029069">
    <property type="entry name" value="HotDog_dom_sf"/>
</dbReference>
<evidence type="ECO:0000313" key="3">
    <source>
        <dbReference type="EMBL" id="RJF89409.1"/>
    </source>
</evidence>
<sequence length="287" mass="30198">MAIDSQQLLSWRFPQVAQHYSKHDAILYALGVGLGADPLDPTELAFLLESGLRVLPTMAVTLSTLGMWVREPALGIDWVRLVHSAQDATFHAPLPGHGDVVADARIVSVADRGAGKGAVVTLERLIKDAATQVPYCTVTQTLLLRGDGGFGGPPPAPAATPALPSRTPDVTLAIQTSPRAALIYRLSGDLNPLHADPAVAAKAGFARPILHGLASYGMAGWAVLRAFGGGEPAALRRLAVRFAGIVLPGDRLDFRLWLEGAQVLFAARVGDRTVLDQGVAELDAGPH</sequence>
<keyword evidence="4" id="KW-1185">Reference proteome</keyword>